<accession>A0A1G6CAW6</accession>
<dbReference type="STRING" id="665467.SAMN02982931_02264"/>
<organism evidence="2 3">
    <name type="scientific">Bauldia litoralis</name>
    <dbReference type="NCBI Taxonomy" id="665467"/>
    <lineage>
        <taxon>Bacteria</taxon>
        <taxon>Pseudomonadati</taxon>
        <taxon>Pseudomonadota</taxon>
        <taxon>Alphaproteobacteria</taxon>
        <taxon>Hyphomicrobiales</taxon>
        <taxon>Kaistiaceae</taxon>
        <taxon>Bauldia</taxon>
    </lineage>
</organism>
<dbReference type="AlphaFoldDB" id="A0A1G6CAW6"/>
<reference evidence="2 3" key="1">
    <citation type="submission" date="2016-10" db="EMBL/GenBank/DDBJ databases">
        <authorList>
            <person name="de Groot N.N."/>
        </authorList>
    </citation>
    <scope>NUCLEOTIDE SEQUENCE [LARGE SCALE GENOMIC DNA]</scope>
    <source>
        <strain evidence="2 3">ATCC 35022</strain>
    </source>
</reference>
<feature type="domain" description="N,N-dimethylformamidase alpha subunit" evidence="1">
    <location>
        <begin position="5"/>
        <end position="96"/>
    </location>
</feature>
<keyword evidence="3" id="KW-1185">Reference proteome</keyword>
<evidence type="ECO:0000313" key="2">
    <source>
        <dbReference type="EMBL" id="SDB29932.1"/>
    </source>
</evidence>
<evidence type="ECO:0000259" key="1">
    <source>
        <dbReference type="Pfam" id="PF26354"/>
    </source>
</evidence>
<name>A0A1G6CAW6_9HYPH</name>
<proteinExistence type="predicted"/>
<dbReference type="EMBL" id="FMXQ01000004">
    <property type="protein sequence ID" value="SDB29932.1"/>
    <property type="molecule type" value="Genomic_DNA"/>
</dbReference>
<dbReference type="InterPro" id="IPR058713">
    <property type="entry name" value="DMF_alpha_dom"/>
</dbReference>
<gene>
    <name evidence="2" type="ORF">SAMN02982931_02264</name>
</gene>
<dbReference type="RefSeq" id="WP_090876536.1">
    <property type="nucleotide sequence ID" value="NZ_FMXQ01000004.1"/>
</dbReference>
<dbReference type="Pfam" id="PF26354">
    <property type="entry name" value="DMF_alpha"/>
    <property type="match status" value="1"/>
</dbReference>
<dbReference type="Proteomes" id="UP000199071">
    <property type="component" value="Unassembled WGS sequence"/>
</dbReference>
<protein>
    <submittedName>
        <fullName evidence="2">Branched-chain amino acid transport system permease protein</fullName>
    </submittedName>
</protein>
<evidence type="ECO:0000313" key="3">
    <source>
        <dbReference type="Proteomes" id="UP000199071"/>
    </source>
</evidence>
<dbReference type="OrthoDB" id="7068805at2"/>
<sequence>MVYKIDADADRQYIEEFRKMPIGAHSPGLQRVLTIMRLDRGGDQYILVCRKLFEEYVIGKMPPDRDDPIEIEDDMVFATREEAEWEMFCRRWREHTGESINRPFGDE</sequence>